<sequence length="102" mass="11176">MTQPSENGIHKTLINIWQEESGGWLKAAVERDPGHGRAGADSRYAAGRLAAGTAAAVQWVEQRYGPEAADEIATHINETMITAMKGPLDWARLNRRLRPPQS</sequence>
<proteinExistence type="predicted"/>
<protein>
    <submittedName>
        <fullName evidence="1">Uncharacterized protein</fullName>
    </submittedName>
</protein>
<dbReference type="RefSeq" id="WP_003981194.1">
    <property type="nucleotide sequence ID" value="NZ_CP043497.1"/>
</dbReference>
<evidence type="ECO:0000313" key="1">
    <source>
        <dbReference type="EMBL" id="UNZ06241.1"/>
    </source>
</evidence>
<dbReference type="Proteomes" id="UP000829494">
    <property type="component" value="Chromosome"/>
</dbReference>
<reference evidence="1 2" key="1">
    <citation type="submission" date="2022-03" db="EMBL/GenBank/DDBJ databases">
        <title>Complete genome of Streptomyces rimosus ssp. rimosus R7 (=ATCC 10970).</title>
        <authorList>
            <person name="Beganovic S."/>
            <person name="Ruckert C."/>
            <person name="Busche T."/>
            <person name="Kalinowski J."/>
            <person name="Wittmann C."/>
        </authorList>
    </citation>
    <scope>NUCLEOTIDE SEQUENCE [LARGE SCALE GENOMIC DNA]</scope>
    <source>
        <strain evidence="1 2">R7</strain>
    </source>
</reference>
<accession>A0ABY3Z8W5</accession>
<keyword evidence="2" id="KW-1185">Reference proteome</keyword>
<gene>
    <name evidence="1" type="ORF">SRIMR7_29245</name>
</gene>
<dbReference type="EMBL" id="CP094298">
    <property type="protein sequence ID" value="UNZ06241.1"/>
    <property type="molecule type" value="Genomic_DNA"/>
</dbReference>
<name>A0ABY3Z8W5_STRRM</name>
<evidence type="ECO:0000313" key="2">
    <source>
        <dbReference type="Proteomes" id="UP000829494"/>
    </source>
</evidence>
<dbReference type="GeneID" id="66854623"/>
<organism evidence="1 2">
    <name type="scientific">Streptomyces rimosus subsp. rimosus</name>
    <dbReference type="NCBI Taxonomy" id="132474"/>
    <lineage>
        <taxon>Bacteria</taxon>
        <taxon>Bacillati</taxon>
        <taxon>Actinomycetota</taxon>
        <taxon>Actinomycetes</taxon>
        <taxon>Kitasatosporales</taxon>
        <taxon>Streptomycetaceae</taxon>
        <taxon>Streptomyces</taxon>
    </lineage>
</organism>